<keyword evidence="8" id="KW-1185">Reference proteome</keyword>
<feature type="transmembrane region" description="Helical" evidence="5">
    <location>
        <begin position="103"/>
        <end position="121"/>
    </location>
</feature>
<comment type="caution">
    <text evidence="7">The sequence shown here is derived from an EMBL/GenBank/DDBJ whole genome shotgun (WGS) entry which is preliminary data.</text>
</comment>
<evidence type="ECO:0000259" key="6">
    <source>
        <dbReference type="Pfam" id="PF05154"/>
    </source>
</evidence>
<organism evidence="7 8">
    <name type="scientific">Rhodopirellula sallentina SM41</name>
    <dbReference type="NCBI Taxonomy" id="1263870"/>
    <lineage>
        <taxon>Bacteria</taxon>
        <taxon>Pseudomonadati</taxon>
        <taxon>Planctomycetota</taxon>
        <taxon>Planctomycetia</taxon>
        <taxon>Pirellulales</taxon>
        <taxon>Pirellulaceae</taxon>
        <taxon>Rhodopirellula</taxon>
    </lineage>
</organism>
<keyword evidence="2 5" id="KW-0812">Transmembrane</keyword>
<evidence type="ECO:0000313" key="7">
    <source>
        <dbReference type="EMBL" id="EMI54216.1"/>
    </source>
</evidence>
<dbReference type="Pfam" id="PF05154">
    <property type="entry name" value="TM2"/>
    <property type="match status" value="2"/>
</dbReference>
<feature type="domain" description="TM2" evidence="6">
    <location>
        <begin position="100"/>
        <end position="145"/>
    </location>
</feature>
<feature type="transmembrane region" description="Helical" evidence="5">
    <location>
        <begin position="37"/>
        <end position="56"/>
    </location>
</feature>
<evidence type="ECO:0000256" key="5">
    <source>
        <dbReference type="SAM" id="Phobius"/>
    </source>
</evidence>
<evidence type="ECO:0000256" key="2">
    <source>
        <dbReference type="ARBA" id="ARBA00022692"/>
    </source>
</evidence>
<dbReference type="InterPro" id="IPR050932">
    <property type="entry name" value="TM2D1-3-like"/>
</dbReference>
<evidence type="ECO:0000313" key="8">
    <source>
        <dbReference type="Proteomes" id="UP000011885"/>
    </source>
</evidence>
<dbReference type="PANTHER" id="PTHR21016:SF26">
    <property type="entry name" value="TM2 DOMAIN-CONTAINING PROTEIN DDB_G0287015"/>
    <property type="match status" value="1"/>
</dbReference>
<protein>
    <submittedName>
        <fullName evidence="7">TM2 domain-containing protein</fullName>
    </submittedName>
</protein>
<feature type="domain" description="TM2" evidence="6">
    <location>
        <begin position="37"/>
        <end position="81"/>
    </location>
</feature>
<comment type="subcellular location">
    <subcellularLocation>
        <location evidence="1">Membrane</location>
        <topology evidence="1">Multi-pass membrane protein</topology>
    </subcellularLocation>
</comment>
<name>M5U8P6_9BACT</name>
<dbReference type="OrthoDB" id="2004788at2"/>
<gene>
    <name evidence="7" type="ORF">RSSM_04368</name>
</gene>
<keyword evidence="3 5" id="KW-1133">Transmembrane helix</keyword>
<dbReference type="EMBL" id="ANOH01000289">
    <property type="protein sequence ID" value="EMI54216.1"/>
    <property type="molecule type" value="Genomic_DNA"/>
</dbReference>
<evidence type="ECO:0000256" key="4">
    <source>
        <dbReference type="ARBA" id="ARBA00023136"/>
    </source>
</evidence>
<dbReference type="Proteomes" id="UP000011885">
    <property type="component" value="Unassembled WGS sequence"/>
</dbReference>
<dbReference type="GO" id="GO:0016020">
    <property type="term" value="C:membrane"/>
    <property type="evidence" value="ECO:0007669"/>
    <property type="project" value="UniProtKB-SubCell"/>
</dbReference>
<feature type="transmembrane region" description="Helical" evidence="5">
    <location>
        <begin position="62"/>
        <end position="82"/>
    </location>
</feature>
<dbReference type="InterPro" id="IPR007829">
    <property type="entry name" value="TM2"/>
</dbReference>
<dbReference type="AlphaFoldDB" id="M5U8P6"/>
<dbReference type="RefSeq" id="WP_008682819.1">
    <property type="nucleotide sequence ID" value="NZ_ANOH01000289.1"/>
</dbReference>
<keyword evidence="4 5" id="KW-0472">Membrane</keyword>
<proteinExistence type="predicted"/>
<sequence length="155" mass="17672">MATYSSMHPDPYAQPRYFHDDPQDVDMMRNMEPTHPALLGYLFWVIGFTGAHRFYFGKPLTGALWFFTGGIFLIGWIIDFFFIPAMSEEAQRRYRPAATDYSVAWVLLVFLGVFGVHRFYMGKIVTGVIYLLTGGLLGIGYVYDLCTLNEQIDAG</sequence>
<evidence type="ECO:0000256" key="3">
    <source>
        <dbReference type="ARBA" id="ARBA00022989"/>
    </source>
</evidence>
<dbReference type="PATRIC" id="fig|1263870.3.peg.4616"/>
<reference evidence="7 8" key="1">
    <citation type="journal article" date="2013" name="Mar. Genomics">
        <title>Expression of sulfatases in Rhodopirellula baltica and the diversity of sulfatases in the genus Rhodopirellula.</title>
        <authorList>
            <person name="Wegner C.E."/>
            <person name="Richter-Heitmann T."/>
            <person name="Klindworth A."/>
            <person name="Klockow C."/>
            <person name="Richter M."/>
            <person name="Achstetter T."/>
            <person name="Glockner F.O."/>
            <person name="Harder J."/>
        </authorList>
    </citation>
    <scope>NUCLEOTIDE SEQUENCE [LARGE SCALE GENOMIC DNA]</scope>
    <source>
        <strain evidence="7 8">SM41</strain>
    </source>
</reference>
<evidence type="ECO:0000256" key="1">
    <source>
        <dbReference type="ARBA" id="ARBA00004141"/>
    </source>
</evidence>
<accession>M5U8P6</accession>
<feature type="transmembrane region" description="Helical" evidence="5">
    <location>
        <begin position="127"/>
        <end position="146"/>
    </location>
</feature>
<dbReference type="PANTHER" id="PTHR21016">
    <property type="entry name" value="BETA-AMYLOID BINDING PROTEIN-RELATED"/>
    <property type="match status" value="1"/>
</dbReference>